<feature type="domain" description="HTH cro/C1-type" evidence="1">
    <location>
        <begin position="18"/>
        <end position="72"/>
    </location>
</feature>
<dbReference type="InterPro" id="IPR001387">
    <property type="entry name" value="Cro/C1-type_HTH"/>
</dbReference>
<evidence type="ECO:0000313" key="2">
    <source>
        <dbReference type="EMBL" id="QAB17101.1"/>
    </source>
</evidence>
<accession>A0ABX5QDP9</accession>
<dbReference type="EMBL" id="CP035037">
    <property type="protein sequence ID" value="QAB17101.1"/>
    <property type="molecule type" value="Genomic_DNA"/>
</dbReference>
<proteinExistence type="predicted"/>
<dbReference type="SUPFAM" id="SSF47413">
    <property type="entry name" value="lambda repressor-like DNA-binding domains"/>
    <property type="match status" value="1"/>
</dbReference>
<dbReference type="Proteomes" id="UP000285768">
    <property type="component" value="Chromosome"/>
</dbReference>
<dbReference type="InterPro" id="IPR010982">
    <property type="entry name" value="Lambda_DNA-bd_dom_sf"/>
</dbReference>
<keyword evidence="3" id="KW-1185">Reference proteome</keyword>
<name>A0ABX5QDP9_9MICO</name>
<protein>
    <recommendedName>
        <fullName evidence="1">HTH cro/C1-type domain-containing protein</fullName>
    </recommendedName>
</protein>
<dbReference type="RefSeq" id="WP_128386352.1">
    <property type="nucleotide sequence ID" value="NZ_CP035037.1"/>
</dbReference>
<evidence type="ECO:0000313" key="3">
    <source>
        <dbReference type="Proteomes" id="UP000285768"/>
    </source>
</evidence>
<sequence length="94" mass="10233">MNHSAHGEELARLIAEEIRVEMARQKRSRRELAKVIGVTEHTAGSRLNGSPNFNTQELAAVASWLGLTVSTLIRRAELSRDAKATALAAEAVAR</sequence>
<dbReference type="Gene3D" id="1.10.260.40">
    <property type="entry name" value="lambda repressor-like DNA-binding domains"/>
    <property type="match status" value="1"/>
</dbReference>
<reference evidence="2 3" key="1">
    <citation type="submission" date="2019-01" db="EMBL/GenBank/DDBJ databases">
        <title>Leucobacter muris sp. nov. isolated from the nose of a laboratory mouse.</title>
        <authorList>
            <person name="Benga L."/>
            <person name="Sproeer C."/>
            <person name="Schumann P."/>
            <person name="Verbarg S."/>
            <person name="Bunk B."/>
            <person name="Engelhardt E."/>
            <person name="Benten P.M."/>
            <person name="Sager M."/>
        </authorList>
    </citation>
    <scope>NUCLEOTIDE SEQUENCE [LARGE SCALE GENOMIC DNA]</scope>
    <source>
        <strain evidence="2 3">DSM 101948</strain>
    </source>
</reference>
<gene>
    <name evidence="2" type="ORF">Leucomu_03470</name>
</gene>
<organism evidence="2 3">
    <name type="scientific">Leucobacter muris</name>
    <dbReference type="NCBI Taxonomy" id="1935379"/>
    <lineage>
        <taxon>Bacteria</taxon>
        <taxon>Bacillati</taxon>
        <taxon>Actinomycetota</taxon>
        <taxon>Actinomycetes</taxon>
        <taxon>Micrococcales</taxon>
        <taxon>Microbacteriaceae</taxon>
        <taxon>Leucobacter</taxon>
    </lineage>
</organism>
<evidence type="ECO:0000259" key="1">
    <source>
        <dbReference type="PROSITE" id="PS50943"/>
    </source>
</evidence>
<dbReference type="PROSITE" id="PS50943">
    <property type="entry name" value="HTH_CROC1"/>
    <property type="match status" value="1"/>
</dbReference>